<comment type="caution">
    <text evidence="2">The sequence shown here is derived from an EMBL/GenBank/DDBJ whole genome shotgun (WGS) entry which is preliminary data.</text>
</comment>
<organism evidence="2 3">
    <name type="scientific">Devosia oryzisoli</name>
    <dbReference type="NCBI Taxonomy" id="2774138"/>
    <lineage>
        <taxon>Bacteria</taxon>
        <taxon>Pseudomonadati</taxon>
        <taxon>Pseudomonadota</taxon>
        <taxon>Alphaproteobacteria</taxon>
        <taxon>Hyphomicrobiales</taxon>
        <taxon>Devosiaceae</taxon>
        <taxon>Devosia</taxon>
    </lineage>
</organism>
<dbReference type="PANTHER" id="PTHR11735:SF11">
    <property type="entry name" value="TRNA THREONYLCARBAMOYLADENOSINE BIOSYNTHESIS PROTEIN TSAB"/>
    <property type="match status" value="1"/>
</dbReference>
<reference evidence="2" key="1">
    <citation type="submission" date="2020-09" db="EMBL/GenBank/DDBJ databases">
        <title>Genome seq and assembly of Devosia sp.</title>
        <authorList>
            <person name="Chhetri G."/>
        </authorList>
    </citation>
    <scope>NUCLEOTIDE SEQUENCE</scope>
    <source>
        <strain evidence="2">PTR5</strain>
    </source>
</reference>
<dbReference type="Gene3D" id="3.30.420.40">
    <property type="match status" value="2"/>
</dbReference>
<dbReference type="InterPro" id="IPR022496">
    <property type="entry name" value="T6A_TsaB"/>
</dbReference>
<protein>
    <submittedName>
        <fullName evidence="2">tRNA (Adenosine(37)-N6)-threonylcarbamoyltransferase complex dimerization subunit type 1 TsaB</fullName>
    </submittedName>
</protein>
<evidence type="ECO:0000259" key="1">
    <source>
        <dbReference type="Pfam" id="PF00814"/>
    </source>
</evidence>
<name>A0A927FU55_9HYPH</name>
<proteinExistence type="predicted"/>
<dbReference type="RefSeq" id="WP_191776026.1">
    <property type="nucleotide sequence ID" value="NZ_JACYFU010000003.1"/>
</dbReference>
<accession>A0A927FU55</accession>
<evidence type="ECO:0000313" key="3">
    <source>
        <dbReference type="Proteomes" id="UP000654108"/>
    </source>
</evidence>
<dbReference type="EMBL" id="JACYFU010000003">
    <property type="protein sequence ID" value="MBD8066350.1"/>
    <property type="molecule type" value="Genomic_DNA"/>
</dbReference>
<dbReference type="NCBIfam" id="TIGR03725">
    <property type="entry name" value="T6A_YeaZ"/>
    <property type="match status" value="1"/>
</dbReference>
<dbReference type="InterPro" id="IPR043129">
    <property type="entry name" value="ATPase_NBD"/>
</dbReference>
<dbReference type="SUPFAM" id="SSF53067">
    <property type="entry name" value="Actin-like ATPase domain"/>
    <property type="match status" value="1"/>
</dbReference>
<dbReference type="GO" id="GO:0002949">
    <property type="term" value="P:tRNA threonylcarbamoyladenosine modification"/>
    <property type="evidence" value="ECO:0007669"/>
    <property type="project" value="InterPro"/>
</dbReference>
<gene>
    <name evidence="2" type="primary">tsaB</name>
    <name evidence="2" type="ORF">IC608_12810</name>
</gene>
<dbReference type="AlphaFoldDB" id="A0A927FU55"/>
<keyword evidence="3" id="KW-1185">Reference proteome</keyword>
<dbReference type="PANTHER" id="PTHR11735">
    <property type="entry name" value="TRNA N6-ADENOSINE THREONYLCARBAMOYLTRANSFERASE"/>
    <property type="match status" value="1"/>
</dbReference>
<dbReference type="Proteomes" id="UP000654108">
    <property type="component" value="Unassembled WGS sequence"/>
</dbReference>
<dbReference type="InterPro" id="IPR000905">
    <property type="entry name" value="Gcp-like_dom"/>
</dbReference>
<sequence length="203" mass="21425">MTELPVTLAIDTAAPRLNLGVLLASGDVDVLVEDIAKGHAEILFDRIAVLLGRNGLGHGDLRRIATTTGPGSFTGLRIGLSAARGLGLARRLPVIGVPSLVALSLGGSGGPVTVLLDARREEAYLQHFLAPGLPSDAARLVPLARARAQVRTDQEVISSPFVDPARLVRFAAQAEPQKFLANAHYVRSADAKPQDASRVPRRL</sequence>
<evidence type="ECO:0000313" key="2">
    <source>
        <dbReference type="EMBL" id="MBD8066350.1"/>
    </source>
</evidence>
<feature type="domain" description="Gcp-like" evidence="1">
    <location>
        <begin position="33"/>
        <end position="126"/>
    </location>
</feature>
<dbReference type="Pfam" id="PF00814">
    <property type="entry name" value="TsaD"/>
    <property type="match status" value="1"/>
</dbReference>
<dbReference type="GO" id="GO:0005829">
    <property type="term" value="C:cytosol"/>
    <property type="evidence" value="ECO:0007669"/>
    <property type="project" value="TreeGrafter"/>
</dbReference>